<dbReference type="InterPro" id="IPR013785">
    <property type="entry name" value="Aldolase_TIM"/>
</dbReference>
<keyword evidence="2" id="KW-0456">Lyase</keyword>
<sequence length="228" mass="23574">MTTTGLEILFDTADLAQVEAGADIYPLTGITCNPSIIKKEGAVDLLDHLRAVRSIIGAERGLHVQVIAPHAPGMLAEARALLDGVDEGVYVKVPVTEEGLRAIKALKADGVRVTATAVYTRLQGTMAIAAGADYLAPYVNRMASLDVDPYAVVAHLAAMADRAGTGSKVLAASFKNAGQVNRALAAGAHAVTAAPEVVRGALESADVTAALAGFTRDWAGTFGRETLL</sequence>
<dbReference type="PANTHER" id="PTHR10683">
    <property type="entry name" value="TRANSALDOLASE"/>
    <property type="match status" value="1"/>
</dbReference>
<dbReference type="RefSeq" id="WP_268917864.1">
    <property type="nucleotide sequence ID" value="NZ_JAPTMY010000023.1"/>
</dbReference>
<organism evidence="2 3">
    <name type="scientific">Actinomyces israelii</name>
    <dbReference type="NCBI Taxonomy" id="1659"/>
    <lineage>
        <taxon>Bacteria</taxon>
        <taxon>Bacillati</taxon>
        <taxon>Actinomycetota</taxon>
        <taxon>Actinomycetes</taxon>
        <taxon>Actinomycetales</taxon>
        <taxon>Actinomycetaceae</taxon>
        <taxon>Actinomyces</taxon>
    </lineage>
</organism>
<dbReference type="Pfam" id="PF00923">
    <property type="entry name" value="TAL_FSA"/>
    <property type="match status" value="1"/>
</dbReference>
<dbReference type="EC" id="4.1.2.-" evidence="2"/>
<dbReference type="EMBL" id="JAPTMY010000023">
    <property type="protein sequence ID" value="MCZ0858488.1"/>
    <property type="molecule type" value="Genomic_DNA"/>
</dbReference>
<accession>A0ABT4I9R5</accession>
<evidence type="ECO:0000313" key="2">
    <source>
        <dbReference type="EMBL" id="MCZ0858488.1"/>
    </source>
</evidence>
<dbReference type="PROSITE" id="PS00958">
    <property type="entry name" value="TRANSALDOLASE_2"/>
    <property type="match status" value="1"/>
</dbReference>
<comment type="caution">
    <text evidence="2">The sequence shown here is derived from an EMBL/GenBank/DDBJ whole genome shotgun (WGS) entry which is preliminary data.</text>
</comment>
<dbReference type="Proteomes" id="UP001072034">
    <property type="component" value="Unassembled WGS sequence"/>
</dbReference>
<proteinExistence type="predicted"/>
<name>A0ABT4I9R5_9ACTO</name>
<dbReference type="NCBIfam" id="NF009299">
    <property type="entry name" value="PRK12656.1"/>
    <property type="match status" value="1"/>
</dbReference>
<dbReference type="Gene3D" id="3.20.20.70">
    <property type="entry name" value="Aldolase class I"/>
    <property type="match status" value="1"/>
</dbReference>
<keyword evidence="1" id="KW-0704">Schiff base</keyword>
<keyword evidence="3" id="KW-1185">Reference proteome</keyword>
<gene>
    <name evidence="2" type="ORF">OHJ16_10580</name>
</gene>
<dbReference type="InterPro" id="IPR001585">
    <property type="entry name" value="TAL/FSA"/>
</dbReference>
<dbReference type="InterPro" id="IPR018225">
    <property type="entry name" value="Transaldolase_AS"/>
</dbReference>
<evidence type="ECO:0000256" key="1">
    <source>
        <dbReference type="ARBA" id="ARBA00023270"/>
    </source>
</evidence>
<reference evidence="2" key="1">
    <citation type="submission" date="2022-10" db="EMBL/GenBank/DDBJ databases">
        <title>Genome sequence of Actinomyces israelii ATCC 10048.</title>
        <authorList>
            <person name="Watt R.M."/>
            <person name="Tong W.M."/>
        </authorList>
    </citation>
    <scope>NUCLEOTIDE SEQUENCE</scope>
    <source>
        <strain evidence="2">ATCC 10048</strain>
    </source>
</reference>
<dbReference type="GO" id="GO:0016829">
    <property type="term" value="F:lyase activity"/>
    <property type="evidence" value="ECO:0007669"/>
    <property type="project" value="UniProtKB-KW"/>
</dbReference>
<protein>
    <submittedName>
        <fullName evidence="2">Fructose-6-phosphate aldolase</fullName>
        <ecNumber evidence="2">4.1.2.-</ecNumber>
    </submittedName>
</protein>
<dbReference type="SUPFAM" id="SSF51569">
    <property type="entry name" value="Aldolase"/>
    <property type="match status" value="1"/>
</dbReference>
<dbReference type="PANTHER" id="PTHR10683:SF28">
    <property type="entry name" value="TRANSALDOLASE C"/>
    <property type="match status" value="1"/>
</dbReference>
<evidence type="ECO:0000313" key="3">
    <source>
        <dbReference type="Proteomes" id="UP001072034"/>
    </source>
</evidence>